<reference evidence="5 6" key="1">
    <citation type="journal article" date="2014" name="Mol. Plant">
        <title>Chromosome Scale Genome Assembly and Transcriptome Profiling of Nannochloropsis gaditana in Nitrogen Depletion.</title>
        <authorList>
            <person name="Corteggiani Carpinelli E."/>
            <person name="Telatin A."/>
            <person name="Vitulo N."/>
            <person name="Forcato C."/>
            <person name="D'Angelo M."/>
            <person name="Schiavon R."/>
            <person name="Vezzi A."/>
            <person name="Giacometti G.M."/>
            <person name="Morosinotto T."/>
            <person name="Valle G."/>
        </authorList>
    </citation>
    <scope>NUCLEOTIDE SEQUENCE [LARGE SCALE GENOMIC DNA]</scope>
    <source>
        <strain evidence="5 6">B-31</strain>
    </source>
</reference>
<organism evidence="5 6">
    <name type="scientific">Nannochloropsis gaditana</name>
    <dbReference type="NCBI Taxonomy" id="72520"/>
    <lineage>
        <taxon>Eukaryota</taxon>
        <taxon>Sar</taxon>
        <taxon>Stramenopiles</taxon>
        <taxon>Ochrophyta</taxon>
        <taxon>Eustigmatophyceae</taxon>
        <taxon>Eustigmatales</taxon>
        <taxon>Monodopsidaceae</taxon>
        <taxon>Nannochloropsis</taxon>
    </lineage>
</organism>
<evidence type="ECO:0000259" key="4">
    <source>
        <dbReference type="Pfam" id="PF02252"/>
    </source>
</evidence>
<dbReference type="InterPro" id="IPR036997">
    <property type="entry name" value="PA28_C_sf"/>
</dbReference>
<proteinExistence type="inferred from homology"/>
<protein>
    <submittedName>
        <fullName evidence="5">Proteasome activator subunit 1</fullName>
    </submittedName>
</protein>
<dbReference type="GO" id="GO:0005654">
    <property type="term" value="C:nucleoplasm"/>
    <property type="evidence" value="ECO:0007669"/>
    <property type="project" value="TreeGrafter"/>
</dbReference>
<dbReference type="GO" id="GO:0005737">
    <property type="term" value="C:cytoplasm"/>
    <property type="evidence" value="ECO:0007669"/>
    <property type="project" value="TreeGrafter"/>
</dbReference>
<sequence length="320" mass="35164">MRAGKDQKVSPRVFMCVRIPSASLGGAHCVAAPPAASVRATGVKKPKKPPVVGGKRAFKFFFHDTYCAQRFVHRFEHRTHTMATKEFLETYQKKIMELRSVMPARIAEVEAVLQAAPFGKSVSEVMTHSRAAVAANAEVSGSLGTARDVLLRTVEDLHLVCTWLKLKVPKVSDGGNFGVAVILEVVKTIEGKIEVLNKGLDELPNYFSERASAVEKLVARTSTDVKESKSKSSTTGGKDGDETKGSESQTEEKSVKKSEFLPDQLEHLVALDAKFFTIFKRDVELCHSAYLTCFDILEKNFTLLNAPRGDKGDSSHLSMF</sequence>
<evidence type="ECO:0000256" key="2">
    <source>
        <dbReference type="ARBA" id="ARBA00022942"/>
    </source>
</evidence>
<gene>
    <name evidence="5" type="ORF">Naga_100203g9</name>
</gene>
<dbReference type="Pfam" id="PF02252">
    <property type="entry name" value="PA28_C"/>
    <property type="match status" value="1"/>
</dbReference>
<keyword evidence="2 5" id="KW-0647">Proteasome</keyword>
<dbReference type="InterPro" id="IPR003186">
    <property type="entry name" value="PA28_C"/>
</dbReference>
<dbReference type="AlphaFoldDB" id="W7U0E4"/>
<dbReference type="InterPro" id="IPR009077">
    <property type="entry name" value="Proteasome_activ_PA28"/>
</dbReference>
<feature type="region of interest" description="Disordered" evidence="3">
    <location>
        <begin position="225"/>
        <end position="258"/>
    </location>
</feature>
<evidence type="ECO:0000256" key="1">
    <source>
        <dbReference type="ARBA" id="ARBA00005883"/>
    </source>
</evidence>
<keyword evidence="6" id="KW-1185">Reference proteome</keyword>
<dbReference type="GO" id="GO:0008537">
    <property type="term" value="C:proteasome activator complex"/>
    <property type="evidence" value="ECO:0007669"/>
    <property type="project" value="InterPro"/>
</dbReference>
<dbReference type="GO" id="GO:2000045">
    <property type="term" value="P:regulation of G1/S transition of mitotic cell cycle"/>
    <property type="evidence" value="ECO:0007669"/>
    <property type="project" value="TreeGrafter"/>
</dbReference>
<name>W7U0E4_9STRA</name>
<dbReference type="GO" id="GO:0061133">
    <property type="term" value="F:endopeptidase activator activity"/>
    <property type="evidence" value="ECO:0007669"/>
    <property type="project" value="TreeGrafter"/>
</dbReference>
<feature type="domain" description="Proteasome activator PA28 C-terminal" evidence="4">
    <location>
        <begin position="133"/>
        <end position="219"/>
    </location>
</feature>
<evidence type="ECO:0000313" key="6">
    <source>
        <dbReference type="Proteomes" id="UP000019335"/>
    </source>
</evidence>
<dbReference type="InterPro" id="IPR036252">
    <property type="entry name" value="Proteasome_activ_sf"/>
</dbReference>
<dbReference type="SUPFAM" id="SSF47216">
    <property type="entry name" value="Proteasome activator"/>
    <property type="match status" value="1"/>
</dbReference>
<dbReference type="EMBL" id="AZIL01000176">
    <property type="protein sequence ID" value="EWM29228.1"/>
    <property type="molecule type" value="Genomic_DNA"/>
</dbReference>
<dbReference type="PANTHER" id="PTHR10660:SF2">
    <property type="entry name" value="LD45860P"/>
    <property type="match status" value="1"/>
</dbReference>
<dbReference type="Proteomes" id="UP000019335">
    <property type="component" value="Chromosome 3"/>
</dbReference>
<dbReference type="PANTHER" id="PTHR10660">
    <property type="entry name" value="PROTEASOME REGULATOR PA28"/>
    <property type="match status" value="1"/>
</dbReference>
<feature type="compositionally biased region" description="Basic and acidic residues" evidence="3">
    <location>
        <begin position="238"/>
        <end position="258"/>
    </location>
</feature>
<evidence type="ECO:0000313" key="5">
    <source>
        <dbReference type="EMBL" id="EWM29228.1"/>
    </source>
</evidence>
<comment type="caution">
    <text evidence="5">The sequence shown here is derived from an EMBL/GenBank/DDBJ whole genome shotgun (WGS) entry which is preliminary data.</text>
</comment>
<comment type="similarity">
    <text evidence="1">Belongs to the PA28 family.</text>
</comment>
<dbReference type="Gene3D" id="1.20.120.180">
    <property type="entry name" value="Proteasome activator pa28, C-terminal domain"/>
    <property type="match status" value="1"/>
</dbReference>
<dbReference type="OrthoDB" id="6591885at2759"/>
<dbReference type="GO" id="GO:0061136">
    <property type="term" value="P:regulation of proteasomal protein catabolic process"/>
    <property type="evidence" value="ECO:0007669"/>
    <property type="project" value="TreeGrafter"/>
</dbReference>
<evidence type="ECO:0000256" key="3">
    <source>
        <dbReference type="SAM" id="MobiDB-lite"/>
    </source>
</evidence>
<accession>W7U0E4</accession>